<reference evidence="6 7" key="1">
    <citation type="submission" date="2019-12" db="EMBL/GenBank/DDBJ databases">
        <title>Roseobacter cerasinus sp. nov., isolated from seawater around aquaculture.</title>
        <authorList>
            <person name="Muramatsu S."/>
            <person name="Takabe Y."/>
            <person name="Mori K."/>
            <person name="Takaichi S."/>
            <person name="Hanada S."/>
        </authorList>
    </citation>
    <scope>NUCLEOTIDE SEQUENCE [LARGE SCALE GENOMIC DNA]</scope>
    <source>
        <strain evidence="6 7">AI77</strain>
    </source>
</reference>
<gene>
    <name evidence="6" type="ORF">So717_33710</name>
</gene>
<proteinExistence type="predicted"/>
<evidence type="ECO:0000256" key="2">
    <source>
        <dbReference type="ARBA" id="ARBA00022741"/>
    </source>
</evidence>
<dbReference type="PANTHER" id="PTHR43585">
    <property type="entry name" value="FUMIPYRROLE BIOSYNTHESIS PROTEIN C"/>
    <property type="match status" value="1"/>
</dbReference>
<keyword evidence="7" id="KW-1185">Reference proteome</keyword>
<dbReference type="GO" id="GO:0016874">
    <property type="term" value="F:ligase activity"/>
    <property type="evidence" value="ECO:0007669"/>
    <property type="project" value="UniProtKB-KW"/>
</dbReference>
<dbReference type="GO" id="GO:0046872">
    <property type="term" value="F:metal ion binding"/>
    <property type="evidence" value="ECO:0007669"/>
    <property type="project" value="InterPro"/>
</dbReference>
<dbReference type="AlphaFoldDB" id="A0A640VTA4"/>
<organism evidence="6 7">
    <name type="scientific">Roseobacter cerasinus</name>
    <dbReference type="NCBI Taxonomy" id="2602289"/>
    <lineage>
        <taxon>Bacteria</taxon>
        <taxon>Pseudomonadati</taxon>
        <taxon>Pseudomonadota</taxon>
        <taxon>Alphaproteobacteria</taxon>
        <taxon>Rhodobacterales</taxon>
        <taxon>Roseobacteraceae</taxon>
        <taxon>Roseobacter</taxon>
    </lineage>
</organism>
<evidence type="ECO:0000256" key="1">
    <source>
        <dbReference type="ARBA" id="ARBA00022598"/>
    </source>
</evidence>
<keyword evidence="2 4" id="KW-0547">Nucleotide-binding</keyword>
<dbReference type="SUPFAM" id="SSF56059">
    <property type="entry name" value="Glutathione synthetase ATP-binding domain-like"/>
    <property type="match status" value="1"/>
</dbReference>
<dbReference type="GO" id="GO:0005524">
    <property type="term" value="F:ATP binding"/>
    <property type="evidence" value="ECO:0007669"/>
    <property type="project" value="UniProtKB-UniRule"/>
</dbReference>
<evidence type="ECO:0000256" key="3">
    <source>
        <dbReference type="ARBA" id="ARBA00022840"/>
    </source>
</evidence>
<keyword evidence="1" id="KW-0436">Ligase</keyword>
<protein>
    <recommendedName>
        <fullName evidence="5">ATP-grasp domain-containing protein</fullName>
    </recommendedName>
</protein>
<keyword evidence="3 4" id="KW-0067">ATP-binding</keyword>
<dbReference type="EMBL" id="BLIV01000007">
    <property type="protein sequence ID" value="GFE51618.1"/>
    <property type="molecule type" value="Genomic_DNA"/>
</dbReference>
<dbReference type="Proteomes" id="UP000436522">
    <property type="component" value="Unassembled WGS sequence"/>
</dbReference>
<dbReference type="PANTHER" id="PTHR43585:SF2">
    <property type="entry name" value="ATP-GRASP ENZYME FSQD"/>
    <property type="match status" value="1"/>
</dbReference>
<evidence type="ECO:0000313" key="7">
    <source>
        <dbReference type="Proteomes" id="UP000436522"/>
    </source>
</evidence>
<feature type="domain" description="ATP-grasp" evidence="5">
    <location>
        <begin position="109"/>
        <end position="312"/>
    </location>
</feature>
<dbReference type="Gene3D" id="3.30.470.20">
    <property type="entry name" value="ATP-grasp fold, B domain"/>
    <property type="match status" value="1"/>
</dbReference>
<dbReference type="PROSITE" id="PS50975">
    <property type="entry name" value="ATP_GRASP"/>
    <property type="match status" value="1"/>
</dbReference>
<accession>A0A640VTA4</accession>
<dbReference type="InterPro" id="IPR011761">
    <property type="entry name" value="ATP-grasp"/>
</dbReference>
<evidence type="ECO:0000259" key="5">
    <source>
        <dbReference type="PROSITE" id="PS50975"/>
    </source>
</evidence>
<dbReference type="Pfam" id="PF13535">
    <property type="entry name" value="ATP-grasp_4"/>
    <property type="match status" value="1"/>
</dbReference>
<evidence type="ECO:0000313" key="6">
    <source>
        <dbReference type="EMBL" id="GFE51618.1"/>
    </source>
</evidence>
<comment type="caution">
    <text evidence="6">The sequence shown here is derived from an EMBL/GenBank/DDBJ whole genome shotgun (WGS) entry which is preliminary data.</text>
</comment>
<name>A0A640VTA4_9RHOB</name>
<dbReference type="InterPro" id="IPR052032">
    <property type="entry name" value="ATP-dep_AA_Ligase"/>
</dbReference>
<sequence>MVNPVSNGSLLARHLIARGVACDALIEVDKVARMSGVSEARRSEFDATLYQRIYTSADEVPLSPDAGYDAVLAGSENGVGMADVLAARMGLPGNDPDTSRNRIDKGHMQRALSAAGLRAASTTRVARTDDALAAVDRVGGFPVVLKPAAAAGSQDVMLCHTEADLRRAWAAAPWGAFTTTWNDTLACVLQRYLEGPEYCVDLVAQAGQYRVAAVSRYVRCSDLGNWSRPFVKAYRIPCPVTTQAVQDLVRYAKACARALAVQEGPLHLEAILTPQGPVMLEVGARLHGTQMPLIFQQTYRHALLDQIFEASFRREDAPPDAVFILPTVQRYTLSARPGQFDGIPKPVADQLERLATLVAFVPNLPEGAAFARTEDLFTVPMQSYFVGNDLAQIWRDIAAHQHLTHALFHEDPTPDATLAEIASLHHGLIHAQDARSPQAVSL</sequence>
<evidence type="ECO:0000256" key="4">
    <source>
        <dbReference type="PROSITE-ProRule" id="PRU00409"/>
    </source>
</evidence>